<proteinExistence type="inferred from homology"/>
<dbReference type="EMBL" id="AAOS02000009">
    <property type="protein sequence ID" value="EDR32979.1"/>
    <property type="molecule type" value="Genomic_DNA"/>
</dbReference>
<organism evidence="2 3">
    <name type="scientific">Yersinia pestis biovar Orientalis str. IP275</name>
    <dbReference type="NCBI Taxonomy" id="373665"/>
    <lineage>
        <taxon>Bacteria</taxon>
        <taxon>Pseudomonadati</taxon>
        <taxon>Pseudomonadota</taxon>
        <taxon>Gammaproteobacteria</taxon>
        <taxon>Enterobacterales</taxon>
        <taxon>Yersiniaceae</taxon>
        <taxon>Yersinia</taxon>
    </lineage>
</organism>
<evidence type="ECO:0000256" key="1">
    <source>
        <dbReference type="HAMAP-Rule" id="MF_00761"/>
    </source>
</evidence>
<dbReference type="AlphaFoldDB" id="A0AAV3BJG9"/>
<dbReference type="Pfam" id="PF03928">
    <property type="entry name" value="HbpS-like"/>
    <property type="match status" value="1"/>
</dbReference>
<protein>
    <recommendedName>
        <fullName evidence="1">UPF0303 protein YPIP275_0894</fullName>
    </recommendedName>
</protein>
<dbReference type="SUPFAM" id="SSF143744">
    <property type="entry name" value="GlcG-like"/>
    <property type="match status" value="1"/>
</dbReference>
<dbReference type="SMR" id="A0AAV3BJG9"/>
<comment type="similarity">
    <text evidence="1">Belongs to the UPF0303 family.</text>
</comment>
<dbReference type="RefSeq" id="WP_002210255.1">
    <property type="nucleotide sequence ID" value="NZ_AAOS02000009.1"/>
</dbReference>
<dbReference type="GeneID" id="57976155"/>
<evidence type="ECO:0000313" key="2">
    <source>
        <dbReference type="EMBL" id="EDR32979.1"/>
    </source>
</evidence>
<dbReference type="NCBIfam" id="NF002694">
    <property type="entry name" value="PRK02487.1-3"/>
    <property type="match status" value="1"/>
</dbReference>
<dbReference type="NCBIfam" id="NF002696">
    <property type="entry name" value="PRK02487.1-5"/>
    <property type="match status" value="1"/>
</dbReference>
<reference evidence="2 3" key="2">
    <citation type="submission" date="2010-03" db="EMBL/GenBank/DDBJ databases">
        <authorList>
            <person name="Payne S.H."/>
            <person name="Sutton G.G."/>
        </authorList>
    </citation>
    <scope>NUCLEOTIDE SEQUENCE [LARGE SCALE GENOMIC DNA]</scope>
    <source>
        <strain evidence="2 3">IP275</strain>
    </source>
</reference>
<dbReference type="PANTHER" id="PTHR28255">
    <property type="match status" value="1"/>
</dbReference>
<dbReference type="InterPro" id="IPR038084">
    <property type="entry name" value="PduO/GlcC-like_sf"/>
</dbReference>
<name>A0AAV3BJG9_YERPE</name>
<dbReference type="Gene3D" id="3.30.450.150">
    <property type="entry name" value="Haem-degrading domain"/>
    <property type="match status" value="1"/>
</dbReference>
<dbReference type="FunFam" id="3.30.450.150:FF:000003">
    <property type="entry name" value="UPF0303 protein YPTS_2661"/>
    <property type="match status" value="1"/>
</dbReference>
<comment type="caution">
    <text evidence="2">The sequence shown here is derived from an EMBL/GenBank/DDBJ whole genome shotgun (WGS) entry which is preliminary data.</text>
</comment>
<dbReference type="Proteomes" id="UP000004430">
    <property type="component" value="Unassembled WGS sequence"/>
</dbReference>
<dbReference type="PIRSF" id="PIRSF008757">
    <property type="entry name" value="UCP008757"/>
    <property type="match status" value="1"/>
</dbReference>
<gene>
    <name evidence="2" type="ORF">YPIP275_0894</name>
</gene>
<dbReference type="PANTHER" id="PTHR28255:SF1">
    <property type="entry name" value="UPF0303 PROTEIN YBR137W"/>
    <property type="match status" value="1"/>
</dbReference>
<dbReference type="InterPro" id="IPR005624">
    <property type="entry name" value="PduO/GlcC-like"/>
</dbReference>
<reference evidence="2 3" key="1">
    <citation type="submission" date="2008-01" db="EMBL/GenBank/DDBJ databases">
        <title>Yersinia pestis Strain IP275 project at JCVI/TIGR.</title>
        <authorList>
            <person name="Ravel J."/>
            <person name="Eppinger M."/>
            <person name="Fricke W.F."/>
            <person name="Rosovitz M."/>
            <person name="Lindler L.E."/>
            <person name="Bearden S."/>
            <person name="Shriefer M."/>
        </authorList>
    </citation>
    <scope>NUCLEOTIDE SEQUENCE [LARGE SCALE GENOMIC DNA]</scope>
    <source>
        <strain evidence="2 3">IP275</strain>
    </source>
</reference>
<accession>A0AAV3BJG9</accession>
<dbReference type="InterPro" id="IPR010371">
    <property type="entry name" value="YBR137W-like"/>
</dbReference>
<evidence type="ECO:0000313" key="3">
    <source>
        <dbReference type="Proteomes" id="UP000004430"/>
    </source>
</evidence>
<dbReference type="HAMAP" id="MF_00761">
    <property type="entry name" value="UPF0303"/>
    <property type="match status" value="1"/>
</dbReference>
<sequence>MNLQQQLAYCQQHQQRLQLRHFDNETAWQLGEKIKRQAEKQGVALAIDITVNHQTLFSYAMAGTCAENQDWLRRKRNVVELLSTSSYAAGLMLQQRETSLDARYGVSLRDYAALGGAFPLQIKQAGIIGSVNVSGAPHLDDHNLLLQVLADFVGLPTGSIELLTPLTPLSA</sequence>